<evidence type="ECO:0000313" key="7">
    <source>
        <dbReference type="EMBL" id="KAK9829849.1"/>
    </source>
</evidence>
<reference evidence="7 8" key="1">
    <citation type="journal article" date="2024" name="Nat. Commun.">
        <title>Phylogenomics reveals the evolutionary origins of lichenization in chlorophyte algae.</title>
        <authorList>
            <person name="Puginier C."/>
            <person name="Libourel C."/>
            <person name="Otte J."/>
            <person name="Skaloud P."/>
            <person name="Haon M."/>
            <person name="Grisel S."/>
            <person name="Petersen M."/>
            <person name="Berrin J.G."/>
            <person name="Delaux P.M."/>
            <person name="Dal Grande F."/>
            <person name="Keller J."/>
        </authorList>
    </citation>
    <scope>NUCLEOTIDE SEQUENCE [LARGE SCALE GENOMIC DNA]</scope>
    <source>
        <strain evidence="7 8">SAG 2043</strain>
    </source>
</reference>
<dbReference type="InterPro" id="IPR013525">
    <property type="entry name" value="ABC2_TM"/>
</dbReference>
<evidence type="ECO:0000259" key="6">
    <source>
        <dbReference type="Pfam" id="PF01061"/>
    </source>
</evidence>
<evidence type="ECO:0000256" key="3">
    <source>
        <dbReference type="ARBA" id="ARBA00022989"/>
    </source>
</evidence>
<dbReference type="Pfam" id="PF01061">
    <property type="entry name" value="ABC2_membrane"/>
    <property type="match status" value="1"/>
</dbReference>
<keyword evidence="8" id="KW-1185">Reference proteome</keyword>
<feature type="transmembrane region" description="Helical" evidence="5">
    <location>
        <begin position="205"/>
        <end position="222"/>
    </location>
</feature>
<dbReference type="EMBL" id="JALJOR010000001">
    <property type="protein sequence ID" value="KAK9829849.1"/>
    <property type="molecule type" value="Genomic_DNA"/>
</dbReference>
<gene>
    <name evidence="7" type="ORF">WJX72_008246</name>
</gene>
<comment type="caution">
    <text evidence="7">The sequence shown here is derived from an EMBL/GenBank/DDBJ whole genome shotgun (WGS) entry which is preliminary data.</text>
</comment>
<dbReference type="PANTHER" id="PTHR48040">
    <property type="entry name" value="PLEIOTROPIC DRUG RESISTANCE PROTEIN 1-LIKE ISOFORM X1"/>
    <property type="match status" value="1"/>
</dbReference>
<dbReference type="GO" id="GO:0140359">
    <property type="term" value="F:ABC-type transporter activity"/>
    <property type="evidence" value="ECO:0007669"/>
    <property type="project" value="InterPro"/>
</dbReference>
<protein>
    <recommendedName>
        <fullName evidence="6">ABC-2 type transporter transmembrane domain-containing protein</fullName>
    </recommendedName>
</protein>
<feature type="transmembrane region" description="Helical" evidence="5">
    <location>
        <begin position="102"/>
        <end position="120"/>
    </location>
</feature>
<feature type="transmembrane region" description="Helical" evidence="5">
    <location>
        <begin position="132"/>
        <end position="156"/>
    </location>
</feature>
<evidence type="ECO:0000256" key="2">
    <source>
        <dbReference type="ARBA" id="ARBA00022692"/>
    </source>
</evidence>
<evidence type="ECO:0000313" key="8">
    <source>
        <dbReference type="Proteomes" id="UP001489004"/>
    </source>
</evidence>
<keyword evidence="3 5" id="KW-1133">Transmembrane helix</keyword>
<dbReference type="PANTHER" id="PTHR48040:SF54">
    <property type="entry name" value="ABC TRANSPORTER FAMILY G DOMAIN-CONTAINING PROTEIN"/>
    <property type="match status" value="1"/>
</dbReference>
<evidence type="ECO:0000256" key="4">
    <source>
        <dbReference type="ARBA" id="ARBA00023136"/>
    </source>
</evidence>
<comment type="subcellular location">
    <subcellularLocation>
        <location evidence="1">Membrane</location>
        <topology evidence="1">Multi-pass membrane protein</topology>
    </subcellularLocation>
</comment>
<evidence type="ECO:0000256" key="1">
    <source>
        <dbReference type="ARBA" id="ARBA00004141"/>
    </source>
</evidence>
<keyword evidence="4 5" id="KW-0472">Membrane</keyword>
<dbReference type="GO" id="GO:0016020">
    <property type="term" value="C:membrane"/>
    <property type="evidence" value="ECO:0007669"/>
    <property type="project" value="UniProtKB-SubCell"/>
</dbReference>
<accession>A0AAW1R897</accession>
<keyword evidence="2 5" id="KW-0812">Transmembrane</keyword>
<organism evidence="7 8">
    <name type="scientific">[Myrmecia] bisecta</name>
    <dbReference type="NCBI Taxonomy" id="41462"/>
    <lineage>
        <taxon>Eukaryota</taxon>
        <taxon>Viridiplantae</taxon>
        <taxon>Chlorophyta</taxon>
        <taxon>core chlorophytes</taxon>
        <taxon>Trebouxiophyceae</taxon>
        <taxon>Trebouxiales</taxon>
        <taxon>Trebouxiaceae</taxon>
        <taxon>Myrmecia</taxon>
    </lineage>
</organism>
<name>A0AAW1R897_9CHLO</name>
<dbReference type="Proteomes" id="UP001489004">
    <property type="component" value="Unassembled WGS sequence"/>
</dbReference>
<dbReference type="AlphaFoldDB" id="A0AAW1R897"/>
<sequence>MSFFIGSGGVQDRKGIACTHACPQSLVASRSARAADRPPHRFILTPAFRAAFAGFYKHRANLFSRPGHAACPPRCCACLNSFVVSMVYSCMVYWVAGFAIRAGRFFTVKLILFLVHQMAIPRFCLMGAIGRMLVAATMLGSPLLLVVIVLGGFVLIKFDIPPWWIWEIAINKFTAGRWSFPVPYAVGETMGQIAQRNRGLFTEYYWVWLGVGVLLSVAARRASCPRSS</sequence>
<feature type="domain" description="ABC-2 type transporter transmembrane" evidence="6">
    <location>
        <begin position="47"/>
        <end position="174"/>
    </location>
</feature>
<evidence type="ECO:0000256" key="5">
    <source>
        <dbReference type="SAM" id="Phobius"/>
    </source>
</evidence>
<proteinExistence type="predicted"/>